<keyword evidence="2" id="KW-1185">Reference proteome</keyword>
<proteinExistence type="predicted"/>
<gene>
    <name evidence="1" type="ORF">GCM10009066_09970</name>
</gene>
<protein>
    <submittedName>
        <fullName evidence="1">Uncharacterized protein</fullName>
    </submittedName>
</protein>
<dbReference type="AlphaFoldDB" id="A0AAV3S6V7"/>
<organism evidence="1 2">
    <name type="scientific">Halarchaeum salinum</name>
    <dbReference type="NCBI Taxonomy" id="489912"/>
    <lineage>
        <taxon>Archaea</taxon>
        <taxon>Methanobacteriati</taxon>
        <taxon>Methanobacteriota</taxon>
        <taxon>Stenosarchaea group</taxon>
        <taxon>Halobacteria</taxon>
        <taxon>Halobacteriales</taxon>
        <taxon>Halobacteriaceae</taxon>
    </lineage>
</organism>
<sequence length="121" mass="13756">MHTLIGLVEIDRSLLNRLTQIRFQQETIPRKLEFITPVVVASFCTFPFNRDQIVVEFEDVYLSLETDFFVFKVELVDPPASLRLRVVERCSLSAFVVGSLCVEEVEIPVATGAVTILVIRL</sequence>
<dbReference type="Proteomes" id="UP001500837">
    <property type="component" value="Unassembled WGS sequence"/>
</dbReference>
<accession>A0AAV3S6V7</accession>
<name>A0AAV3S6V7_9EURY</name>
<comment type="caution">
    <text evidence="1">The sequence shown here is derived from an EMBL/GenBank/DDBJ whole genome shotgun (WGS) entry which is preliminary data.</text>
</comment>
<evidence type="ECO:0000313" key="1">
    <source>
        <dbReference type="EMBL" id="GAA0297695.1"/>
    </source>
</evidence>
<dbReference type="EMBL" id="BAAABL010000039">
    <property type="protein sequence ID" value="GAA0297695.1"/>
    <property type="molecule type" value="Genomic_DNA"/>
</dbReference>
<evidence type="ECO:0000313" key="2">
    <source>
        <dbReference type="Proteomes" id="UP001500837"/>
    </source>
</evidence>
<reference evidence="1 2" key="1">
    <citation type="journal article" date="2019" name="Int. J. Syst. Evol. Microbiol.">
        <title>The Global Catalogue of Microorganisms (GCM) 10K type strain sequencing project: providing services to taxonomists for standard genome sequencing and annotation.</title>
        <authorList>
            <consortium name="The Broad Institute Genomics Platform"/>
            <consortium name="The Broad Institute Genome Sequencing Center for Infectious Disease"/>
            <person name="Wu L."/>
            <person name="Ma J."/>
        </authorList>
    </citation>
    <scope>NUCLEOTIDE SEQUENCE [LARGE SCALE GENOMIC DNA]</scope>
    <source>
        <strain evidence="1 2">JCM 16330</strain>
    </source>
</reference>